<dbReference type="AlphaFoldDB" id="A0A0R0CVB4"/>
<dbReference type="PATRIC" id="fig|517011.3.peg.2325"/>
<sequence length="59" mass="6280">MGWGPASRKGVGDGNQAAYRADQMGAMGDNASRQSQHMRLAYRVMKALSRLGLRGVGEG</sequence>
<evidence type="ECO:0000313" key="1">
    <source>
        <dbReference type="EMBL" id="KRG73200.1"/>
    </source>
</evidence>
<name>A0A0R0CVB4_9GAMM</name>
<proteinExistence type="predicted"/>
<organism evidence="1 2">
    <name type="scientific">Stenotrophomonas chelatiphaga</name>
    <dbReference type="NCBI Taxonomy" id="517011"/>
    <lineage>
        <taxon>Bacteria</taxon>
        <taxon>Pseudomonadati</taxon>
        <taxon>Pseudomonadota</taxon>
        <taxon>Gammaproteobacteria</taxon>
        <taxon>Lysobacterales</taxon>
        <taxon>Lysobacteraceae</taxon>
        <taxon>Stenotrophomonas</taxon>
    </lineage>
</organism>
<gene>
    <name evidence="1" type="ORF">ABB28_12120</name>
</gene>
<dbReference type="Proteomes" id="UP000051386">
    <property type="component" value="Unassembled WGS sequence"/>
</dbReference>
<keyword evidence="2" id="KW-1185">Reference proteome</keyword>
<evidence type="ECO:0000313" key="2">
    <source>
        <dbReference type="Proteomes" id="UP000051386"/>
    </source>
</evidence>
<dbReference type="EMBL" id="LDJK01000054">
    <property type="protein sequence ID" value="KRG73200.1"/>
    <property type="molecule type" value="Genomic_DNA"/>
</dbReference>
<comment type="caution">
    <text evidence="1">The sequence shown here is derived from an EMBL/GenBank/DDBJ whole genome shotgun (WGS) entry which is preliminary data.</text>
</comment>
<protein>
    <submittedName>
        <fullName evidence="1">Uncharacterized protein</fullName>
    </submittedName>
</protein>
<reference evidence="1 2" key="1">
    <citation type="submission" date="2015-05" db="EMBL/GenBank/DDBJ databases">
        <title>Genome sequencing and analysis of members of genus Stenotrophomonas.</title>
        <authorList>
            <person name="Patil P.P."/>
            <person name="Midha S."/>
            <person name="Patil P.B."/>
        </authorList>
    </citation>
    <scope>NUCLEOTIDE SEQUENCE [LARGE SCALE GENOMIC DNA]</scope>
    <source>
        <strain evidence="1 2">DSM 21508</strain>
    </source>
</reference>
<accession>A0A0R0CVB4</accession>